<comment type="caution">
    <text evidence="8">The sequence shown here is derived from an EMBL/GenBank/DDBJ whole genome shotgun (WGS) entry which is preliminary data.</text>
</comment>
<dbReference type="InterPro" id="IPR013809">
    <property type="entry name" value="ENTH"/>
</dbReference>
<evidence type="ECO:0000256" key="5">
    <source>
        <dbReference type="ARBA" id="ARBA00023121"/>
    </source>
</evidence>
<dbReference type="PROSITE" id="PS50330">
    <property type="entry name" value="UIM"/>
    <property type="match status" value="1"/>
</dbReference>
<dbReference type="InterPro" id="IPR008942">
    <property type="entry name" value="ENTH_VHS"/>
</dbReference>
<proteinExistence type="inferred from homology"/>
<dbReference type="Pfam" id="PF01417">
    <property type="entry name" value="ENTH"/>
    <property type="match status" value="1"/>
</dbReference>
<organism evidence="8 9">
    <name type="scientific">Paragonimus westermani</name>
    <dbReference type="NCBI Taxonomy" id="34504"/>
    <lineage>
        <taxon>Eukaryota</taxon>
        <taxon>Metazoa</taxon>
        <taxon>Spiralia</taxon>
        <taxon>Lophotrochozoa</taxon>
        <taxon>Platyhelminthes</taxon>
        <taxon>Trematoda</taxon>
        <taxon>Digenea</taxon>
        <taxon>Plagiorchiida</taxon>
        <taxon>Troglotremata</taxon>
        <taxon>Troglotrematidae</taxon>
        <taxon>Paragonimus</taxon>
    </lineage>
</organism>
<feature type="region of interest" description="Disordered" evidence="6">
    <location>
        <begin position="227"/>
        <end position="259"/>
    </location>
</feature>
<evidence type="ECO:0000256" key="4">
    <source>
        <dbReference type="ARBA" id="ARBA00022553"/>
    </source>
</evidence>
<reference evidence="8 9" key="1">
    <citation type="submission" date="2019-07" db="EMBL/GenBank/DDBJ databases">
        <title>Annotation for the trematode Paragonimus westermani.</title>
        <authorList>
            <person name="Choi Y.-J."/>
        </authorList>
    </citation>
    <scope>NUCLEOTIDE SEQUENCE [LARGE SCALE GENOMIC DNA]</scope>
    <source>
        <strain evidence="8">180907_Pwestermani</strain>
    </source>
</reference>
<evidence type="ECO:0000256" key="3">
    <source>
        <dbReference type="ARBA" id="ARBA00022490"/>
    </source>
</evidence>
<dbReference type="SMART" id="SM00273">
    <property type="entry name" value="ENTH"/>
    <property type="match status" value="1"/>
</dbReference>
<feature type="region of interest" description="Disordered" evidence="6">
    <location>
        <begin position="162"/>
        <end position="206"/>
    </location>
</feature>
<dbReference type="GO" id="GO:0030276">
    <property type="term" value="F:clathrin binding"/>
    <property type="evidence" value="ECO:0007669"/>
    <property type="project" value="TreeGrafter"/>
</dbReference>
<feature type="region of interest" description="Disordered" evidence="6">
    <location>
        <begin position="405"/>
        <end position="433"/>
    </location>
</feature>
<dbReference type="GO" id="GO:0030125">
    <property type="term" value="C:clathrin vesicle coat"/>
    <property type="evidence" value="ECO:0007669"/>
    <property type="project" value="TreeGrafter"/>
</dbReference>
<feature type="compositionally biased region" description="Polar residues" evidence="6">
    <location>
        <begin position="405"/>
        <end position="422"/>
    </location>
</feature>
<dbReference type="Gene3D" id="1.25.40.90">
    <property type="match status" value="1"/>
</dbReference>
<dbReference type="EMBL" id="JTDF01001377">
    <property type="protein sequence ID" value="KAF8570109.1"/>
    <property type="molecule type" value="Genomic_DNA"/>
</dbReference>
<evidence type="ECO:0000256" key="6">
    <source>
        <dbReference type="SAM" id="MobiDB-lite"/>
    </source>
</evidence>
<dbReference type="FunFam" id="1.25.40.90:FF:000006">
    <property type="entry name" value="Clathrin interactor 1"/>
    <property type="match status" value="1"/>
</dbReference>
<evidence type="ECO:0000259" key="7">
    <source>
        <dbReference type="PROSITE" id="PS50942"/>
    </source>
</evidence>
<evidence type="ECO:0000313" key="8">
    <source>
        <dbReference type="EMBL" id="KAF8570109.1"/>
    </source>
</evidence>
<dbReference type="OrthoDB" id="4033880at2759"/>
<dbReference type="Proteomes" id="UP000699462">
    <property type="component" value="Unassembled WGS sequence"/>
</dbReference>
<evidence type="ECO:0000256" key="2">
    <source>
        <dbReference type="ARBA" id="ARBA00010130"/>
    </source>
</evidence>
<dbReference type="GO" id="GO:0005886">
    <property type="term" value="C:plasma membrane"/>
    <property type="evidence" value="ECO:0007669"/>
    <property type="project" value="TreeGrafter"/>
</dbReference>
<name>A0A8T0DQ78_9TREM</name>
<dbReference type="PROSITE" id="PS50942">
    <property type="entry name" value="ENTH"/>
    <property type="match status" value="1"/>
</dbReference>
<gene>
    <name evidence="8" type="ORF">P879_04541</name>
</gene>
<comment type="subcellular location">
    <subcellularLocation>
        <location evidence="1">Cytoplasm</location>
    </subcellularLocation>
</comment>
<keyword evidence="9" id="KW-1185">Reference proteome</keyword>
<keyword evidence="4" id="KW-0597">Phosphoprotein</keyword>
<protein>
    <recommendedName>
        <fullName evidence="7">ENTH domain-containing protein</fullName>
    </recommendedName>
</protein>
<feature type="compositionally biased region" description="Basic and acidic residues" evidence="6">
    <location>
        <begin position="227"/>
        <end position="246"/>
    </location>
</feature>
<feature type="domain" description="ENTH" evidence="7">
    <location>
        <begin position="9"/>
        <end position="140"/>
    </location>
</feature>
<dbReference type="SUPFAM" id="SSF48464">
    <property type="entry name" value="ENTH/VHS domain"/>
    <property type="match status" value="1"/>
</dbReference>
<dbReference type="CDD" id="cd16990">
    <property type="entry name" value="ENTH_Epsin"/>
    <property type="match status" value="1"/>
</dbReference>
<dbReference type="PANTHER" id="PTHR12276:SF115">
    <property type="entry name" value="FI19443P1"/>
    <property type="match status" value="1"/>
</dbReference>
<keyword evidence="5" id="KW-0446">Lipid-binding</keyword>
<keyword evidence="3" id="KW-0963">Cytoplasm</keyword>
<sequence length="555" mass="60690">MPIHRHIKNVVHNYTDAERKVREATSNDPWGPSSTLMAEIADKTHNVLAFTEIMQMIWRRLNDKSKNWRHVYKALMLLEYIIKTGSDKVATQCRENIHSIETLQDFEYFEDGKDHGHNVRAKARVLSSLLRDEERLHEERTQALNARDRLMGGGLGTITSANSFGSFSRGPRSPMSAYSEPTHLEKKSPAHSRSPVISTNSELDSVRPQSIGEEQLQLQLAIAISKEEHDREERRRRTEEAKEEAKVQMALEQSRREDQDLLEQRRLTNTGQVASSSAAYPVSSGGGLFSKLDTSLSAAPAHLPDPWSSPLIDSGANAVATGSVVNPPQSSTSSIIPIDDPWNASNLNSFAAQQPPNSPWPVASSTTACGPTTPVNSGQLDFLVDIQPTTNGNGVHSFTPTEAANLSNHSQSHNGDSNTGETTTRRRTPADFLGEHQRLVDLEKLIETSPSRIPNSVSASTNPFAVGLRPIGGGPSANPFLNNQPVKPSLNQLAPTLALTASGETHSESFHGGFRPAVAPFCSSGANYFMPVQTSPWSVGNMISPQNQTNLNPFY</sequence>
<dbReference type="GO" id="GO:0005543">
    <property type="term" value="F:phospholipid binding"/>
    <property type="evidence" value="ECO:0007669"/>
    <property type="project" value="TreeGrafter"/>
</dbReference>
<dbReference type="InterPro" id="IPR003903">
    <property type="entry name" value="UIM_dom"/>
</dbReference>
<dbReference type="PANTHER" id="PTHR12276">
    <property type="entry name" value="EPSIN/ENT-RELATED"/>
    <property type="match status" value="1"/>
</dbReference>
<dbReference type="GO" id="GO:0006897">
    <property type="term" value="P:endocytosis"/>
    <property type="evidence" value="ECO:0007669"/>
    <property type="project" value="TreeGrafter"/>
</dbReference>
<comment type="similarity">
    <text evidence="2">Belongs to the epsin family.</text>
</comment>
<dbReference type="GO" id="GO:0005768">
    <property type="term" value="C:endosome"/>
    <property type="evidence" value="ECO:0007669"/>
    <property type="project" value="TreeGrafter"/>
</dbReference>
<dbReference type="AlphaFoldDB" id="A0A8T0DQ78"/>
<accession>A0A8T0DQ78</accession>
<evidence type="ECO:0000313" key="9">
    <source>
        <dbReference type="Proteomes" id="UP000699462"/>
    </source>
</evidence>
<evidence type="ECO:0000256" key="1">
    <source>
        <dbReference type="ARBA" id="ARBA00004496"/>
    </source>
</evidence>